<feature type="compositionally biased region" description="Polar residues" evidence="6">
    <location>
        <begin position="641"/>
        <end position="654"/>
    </location>
</feature>
<feature type="region of interest" description="Disordered" evidence="6">
    <location>
        <begin position="1755"/>
        <end position="1844"/>
    </location>
</feature>
<feature type="region of interest" description="Disordered" evidence="6">
    <location>
        <begin position="1077"/>
        <end position="1109"/>
    </location>
</feature>
<feature type="region of interest" description="Disordered" evidence="6">
    <location>
        <begin position="494"/>
        <end position="516"/>
    </location>
</feature>
<feature type="compositionally biased region" description="Polar residues" evidence="6">
    <location>
        <begin position="320"/>
        <end position="337"/>
    </location>
</feature>
<feature type="region of interest" description="Disordered" evidence="6">
    <location>
        <begin position="939"/>
        <end position="961"/>
    </location>
</feature>
<dbReference type="GO" id="GO:0008270">
    <property type="term" value="F:zinc ion binding"/>
    <property type="evidence" value="ECO:0007669"/>
    <property type="project" value="UniProtKB-KW"/>
</dbReference>
<evidence type="ECO:0000259" key="7">
    <source>
        <dbReference type="PROSITE" id="PS50157"/>
    </source>
</evidence>
<feature type="compositionally biased region" description="Polar residues" evidence="6">
    <location>
        <begin position="1359"/>
        <end position="1375"/>
    </location>
</feature>
<feature type="compositionally biased region" description="Polar residues" evidence="6">
    <location>
        <begin position="191"/>
        <end position="202"/>
    </location>
</feature>
<evidence type="ECO:0000313" key="9">
    <source>
        <dbReference type="Proteomes" id="UP000261540"/>
    </source>
</evidence>
<feature type="region of interest" description="Disordered" evidence="6">
    <location>
        <begin position="711"/>
        <end position="769"/>
    </location>
</feature>
<feature type="compositionally biased region" description="Low complexity" evidence="6">
    <location>
        <begin position="212"/>
        <end position="228"/>
    </location>
</feature>
<evidence type="ECO:0000256" key="1">
    <source>
        <dbReference type="ARBA" id="ARBA00022723"/>
    </source>
</evidence>
<dbReference type="Ensembl" id="ENSPKIT00000001323.1">
    <property type="protein sequence ID" value="ENSPKIP00000020702.1"/>
    <property type="gene ID" value="ENSPKIG00000005375.1"/>
</dbReference>
<reference evidence="8" key="2">
    <citation type="submission" date="2025-09" db="UniProtKB">
        <authorList>
            <consortium name="Ensembl"/>
        </authorList>
    </citation>
    <scope>IDENTIFICATION</scope>
</reference>
<evidence type="ECO:0000256" key="2">
    <source>
        <dbReference type="ARBA" id="ARBA00022737"/>
    </source>
</evidence>
<feature type="region of interest" description="Disordered" evidence="6">
    <location>
        <begin position="301"/>
        <end position="377"/>
    </location>
</feature>
<evidence type="ECO:0000256" key="6">
    <source>
        <dbReference type="SAM" id="MobiDB-lite"/>
    </source>
</evidence>
<feature type="compositionally biased region" description="Polar residues" evidence="6">
    <location>
        <begin position="711"/>
        <end position="728"/>
    </location>
</feature>
<keyword evidence="1" id="KW-0479">Metal-binding</keyword>
<feature type="region of interest" description="Disordered" evidence="6">
    <location>
        <begin position="549"/>
        <end position="585"/>
    </location>
</feature>
<evidence type="ECO:0000256" key="3">
    <source>
        <dbReference type="ARBA" id="ARBA00022771"/>
    </source>
</evidence>
<feature type="region of interest" description="Disordered" evidence="6">
    <location>
        <begin position="1270"/>
        <end position="1295"/>
    </location>
</feature>
<feature type="compositionally biased region" description="Polar residues" evidence="6">
    <location>
        <begin position="499"/>
        <end position="511"/>
    </location>
</feature>
<evidence type="ECO:0000256" key="4">
    <source>
        <dbReference type="ARBA" id="ARBA00022833"/>
    </source>
</evidence>
<dbReference type="Proteomes" id="UP000261540">
    <property type="component" value="Unplaced"/>
</dbReference>
<keyword evidence="2" id="KW-0677">Repeat</keyword>
<dbReference type="PROSITE" id="PS50157">
    <property type="entry name" value="ZINC_FINGER_C2H2_2"/>
    <property type="match status" value="2"/>
</dbReference>
<feature type="compositionally biased region" description="Polar residues" evidence="6">
    <location>
        <begin position="1388"/>
        <end position="1404"/>
    </location>
</feature>
<feature type="compositionally biased region" description="Polar residues" evidence="6">
    <location>
        <begin position="361"/>
        <end position="370"/>
    </location>
</feature>
<feature type="domain" description="C2H2-type" evidence="7">
    <location>
        <begin position="137"/>
        <end position="166"/>
    </location>
</feature>
<feature type="compositionally biased region" description="Low complexity" evidence="6">
    <location>
        <begin position="1282"/>
        <end position="1293"/>
    </location>
</feature>
<sequence length="1844" mass="199347">METSKQGFVEATAPYSVVSAQREDEAHGVQTSLPTVYIHTLGGLPLYAQPKPPGAQDTLAFPLSVPQPSSKQALSLLTLHVAGGVHLQQSGQKPGVPALAVRPKSAGKHMCSYCGRDCLKPSVLEKHLRCHTGERPYPCTTCGVAFKTQSNLYKHKRTQAHARLSSDSSERDSLTSQESVQSSRDVCWGMSSPQGQFEGSSSLEKDVSVPGTNSSSTISTVQVSSGQTGQDTGWGLQNAAAVGLILAPANGNQEPHNSAVQSTGHCVPNATQQKHEQGEHPAPPVPARHLSLQRQEATFFSKQWDSRSSGGKSQNHDSTDSGFSESSEQHWSPSPSGTLHDHSMESLAESGTEEQEEPRVPQSNTNSGATTGKGAKNRVSLLEKRKLEERICKLISENDALVDNKQLENVRPRKTMPSKQGSIDLPMPYTYKDSFHFEMKSSRHSIPNTDWQNSEKQVKQALYSSVPTQRSLSLEHAPLVRSSSLPFNVGSSGFERASTHGSYQAESTQQSGRDRMGHVYPGDLLMRSMDQPTPHHRSLVRQKAVDGLPAADFPNLPSTEEHFSSGPSGEGSSVEPTGEASGGKYRRKKLPKFSYNKWYMYGDGTFRKLCNMEKGSDRNAFRAKKSGNSMEQDKGQEIQSKHTGSFRETQSSRISAPDLKSDAGNIDSACNPSQVPPHLPPSGCVTLDQGPSNPDASNAFLQKRILRNPTVSTQQSITKQSNIQTLSNKNDRGVKELDLEEENSETPSSSFQGESHLPSERKKQRTDENICVPAEKTDVVTTSPCVESKVEDDRVLRQNQWLPFISDHTTEKYTNITEQKNTVTLKGKIMDFKTSPINHQLNQKNIQLQGYKSSPSQENVCRLSTLTKSSFLPKYQLKLPQSSDLMTSASCLTGMEQSLPLTQNQQVIEKLFSSNTPMTGQGQTFAPILASIETHIDKPSGTAVNRQSPPTPASSTSSVIGNDHVTAVTSISAHSNASYLSPSSQITQYKGKLTLLNSAKPDAAEGKVHDREQAGDIHIFLEIVSGEQLSVTETQRESKQEAVYRKDILQDMKSASTSTGIQMLCATQKPQERMAAEVQPPVSTAEKTTKEIAPSGEAPSIPSHCTSSDWGSVFHTKQHRYTDEPSQRSSVHSSLSVIPIRSCTNHFAHRDNSSLNLDETSTANQEASMQRHGECVGCRDAQSLNPHICPFQEGVGQISSVSLETCAADKPSEGVIETAETAEQLPLYRQDAPSLPAPVSVPADWKVGPYSPRSHKSFSVTALQQAHVKAPQKLFTSDEATESSGGSSAGPSPVQQQYQFKETASALQNTLHATNAPLQLIDTKKPSPSQCQEQKMFTCELQHPLSPPHASPGTILPLDQTTWSQSPDEPLTSQEGLDLAKKRGPRDGQQTLKIPTDSPISSSDGKALVRVTTETYHCNARSLQYKEKEIFLLGPNSADPKVTKYGEKPQLNLSPNENLKVSQHDVAETGSSVLAPLSVSAAQRDKKDQDSQNAFSHCTLTGMFSQASSKTLPTFHRQLMDSGTSHVQQKLTPAANMQASPPATTETVSRSLLVHVVAQNNKLTEGLPFHVGNLNSACENEGTTLIRTHPGHLAQARMSEDTSRVGSGQHREASPVSLSHTCTDKNKLHRNSVTSAGTTTGPSWADKPQPMAIALVTSDAHCQTNPEPSDSKLSHSVGNSLCTESMVTISSSISQDRSALQDTAHHSLGAEREEAAAAVGACCTSDASPTLENQPADKIVYGHVDMCITSHDPAAAGHAHGGHLSAVDPRAKHAARGSGEAREQQRQLEGGEESETKGGGRGLQDGGNLDASPTPELKQGASTVRPLMQSEERQSPCPAMAREP</sequence>
<dbReference type="InterPro" id="IPR036236">
    <property type="entry name" value="Znf_C2H2_sf"/>
</dbReference>
<feature type="compositionally biased region" description="Basic and acidic residues" evidence="6">
    <location>
        <begin position="757"/>
        <end position="768"/>
    </location>
</feature>
<feature type="domain" description="C2H2-type" evidence="7">
    <location>
        <begin position="109"/>
        <end position="136"/>
    </location>
</feature>
<protein>
    <recommendedName>
        <fullName evidence="7">C2H2-type domain-containing protein</fullName>
    </recommendedName>
</protein>
<dbReference type="SUPFAM" id="SSF57667">
    <property type="entry name" value="beta-beta-alpha zinc fingers"/>
    <property type="match status" value="1"/>
</dbReference>
<name>A0A3B3RQ45_9TELE</name>
<dbReference type="PROSITE" id="PS00028">
    <property type="entry name" value="ZINC_FINGER_C2H2_1"/>
    <property type="match status" value="2"/>
</dbReference>
<feature type="compositionally biased region" description="Polar residues" evidence="6">
    <location>
        <begin position="301"/>
        <end position="313"/>
    </location>
</feature>
<evidence type="ECO:0000313" key="8">
    <source>
        <dbReference type="Ensembl" id="ENSPKIP00000020702.1"/>
    </source>
</evidence>
<evidence type="ECO:0000256" key="5">
    <source>
        <dbReference type="PROSITE-ProRule" id="PRU00042"/>
    </source>
</evidence>
<dbReference type="PANTHER" id="PTHR47166">
    <property type="entry name" value="ZINC FINGER PROTEIN 831"/>
    <property type="match status" value="1"/>
</dbReference>
<keyword evidence="3 5" id="KW-0863">Zinc-finger</keyword>
<keyword evidence="9" id="KW-1185">Reference proteome</keyword>
<dbReference type="SMART" id="SM00355">
    <property type="entry name" value="ZnF_C2H2"/>
    <property type="match status" value="2"/>
</dbReference>
<reference evidence="8" key="1">
    <citation type="submission" date="2025-08" db="UniProtKB">
        <authorList>
            <consortium name="Ensembl"/>
        </authorList>
    </citation>
    <scope>IDENTIFICATION</scope>
</reference>
<feature type="region of interest" description="Disordered" evidence="6">
    <location>
        <begin position="621"/>
        <end position="697"/>
    </location>
</feature>
<feature type="compositionally biased region" description="Low complexity" evidence="6">
    <location>
        <begin position="564"/>
        <end position="579"/>
    </location>
</feature>
<dbReference type="GeneTree" id="ENSGT00940000161664"/>
<feature type="region of interest" description="Disordered" evidence="6">
    <location>
        <begin position="1342"/>
        <end position="1404"/>
    </location>
</feature>
<dbReference type="InterPro" id="IPR013087">
    <property type="entry name" value="Znf_C2H2_type"/>
</dbReference>
<dbReference type="PANTHER" id="PTHR47166:SF1">
    <property type="entry name" value="ZINC FINGER PROTEIN 831"/>
    <property type="match status" value="1"/>
</dbReference>
<feature type="compositionally biased region" description="Basic and acidic residues" evidence="6">
    <location>
        <begin position="631"/>
        <end position="640"/>
    </location>
</feature>
<organism evidence="8 9">
    <name type="scientific">Paramormyrops kingsleyae</name>
    <dbReference type="NCBI Taxonomy" id="1676925"/>
    <lineage>
        <taxon>Eukaryota</taxon>
        <taxon>Metazoa</taxon>
        <taxon>Chordata</taxon>
        <taxon>Craniata</taxon>
        <taxon>Vertebrata</taxon>
        <taxon>Euteleostomi</taxon>
        <taxon>Actinopterygii</taxon>
        <taxon>Neopterygii</taxon>
        <taxon>Teleostei</taxon>
        <taxon>Osteoglossocephala</taxon>
        <taxon>Osteoglossomorpha</taxon>
        <taxon>Osteoglossiformes</taxon>
        <taxon>Mormyridae</taxon>
        <taxon>Paramormyrops</taxon>
    </lineage>
</organism>
<accession>A0A3B3RQ45</accession>
<dbReference type="Gene3D" id="3.30.160.60">
    <property type="entry name" value="Classic Zinc Finger"/>
    <property type="match status" value="2"/>
</dbReference>
<dbReference type="FunFam" id="3.30.160.60:FF:000710">
    <property type="entry name" value="Zinc finger protein 768"/>
    <property type="match status" value="1"/>
</dbReference>
<keyword evidence="4" id="KW-0862">Zinc</keyword>
<feature type="region of interest" description="Disordered" evidence="6">
    <location>
        <begin position="157"/>
        <end position="234"/>
    </location>
</feature>
<proteinExistence type="predicted"/>